<comment type="caution">
    <text evidence="4">The sequence shown here is derived from an EMBL/GenBank/DDBJ whole genome shotgun (WGS) entry which is preliminary data.</text>
</comment>
<keyword evidence="2" id="KW-0812">Transmembrane</keyword>
<evidence type="ECO:0000259" key="3">
    <source>
        <dbReference type="Pfam" id="PF02397"/>
    </source>
</evidence>
<gene>
    <name evidence="4" type="ORF">EA795_12710</name>
</gene>
<accession>A0ABX9V3K8</accession>
<evidence type="ECO:0000256" key="1">
    <source>
        <dbReference type="ARBA" id="ARBA00006464"/>
    </source>
</evidence>
<evidence type="ECO:0000313" key="4">
    <source>
        <dbReference type="EMBL" id="RMI00378.1"/>
    </source>
</evidence>
<comment type="similarity">
    <text evidence="1">Belongs to the bacterial sugar transferase family.</text>
</comment>
<dbReference type="PANTHER" id="PTHR30576:SF0">
    <property type="entry name" value="UNDECAPRENYL-PHOSPHATE N-ACETYLGALACTOSAMINYL 1-PHOSPHATE TRANSFERASE-RELATED"/>
    <property type="match status" value="1"/>
</dbReference>
<organism evidence="4 5">
    <name type="scientific">Stutzerimonas nitrititolerans</name>
    <dbReference type="NCBI Taxonomy" id="2482751"/>
    <lineage>
        <taxon>Bacteria</taxon>
        <taxon>Pseudomonadati</taxon>
        <taxon>Pseudomonadota</taxon>
        <taxon>Gammaproteobacteria</taxon>
        <taxon>Pseudomonadales</taxon>
        <taxon>Pseudomonadaceae</taxon>
        <taxon>Stutzerimonas</taxon>
    </lineage>
</organism>
<feature type="transmembrane region" description="Helical" evidence="2">
    <location>
        <begin position="12"/>
        <end position="34"/>
    </location>
</feature>
<dbReference type="EMBL" id="RFFL01000009">
    <property type="protein sequence ID" value="RMI00378.1"/>
    <property type="molecule type" value="Genomic_DNA"/>
</dbReference>
<reference evidence="4 5" key="1">
    <citation type="submission" date="2018-10" db="EMBL/GenBank/DDBJ databases">
        <title>Pseudomonas sp. GL14 genome.</title>
        <authorList>
            <person name="Peng J."/>
            <person name="Liu Z.-P."/>
        </authorList>
    </citation>
    <scope>NUCLEOTIDE SEQUENCE [LARGE SCALE GENOMIC DNA]</scope>
    <source>
        <strain evidence="4 5">GL14</strain>
    </source>
</reference>
<keyword evidence="2" id="KW-1133">Transmembrane helix</keyword>
<dbReference type="RefSeq" id="WP_122077677.1">
    <property type="nucleotide sequence ID" value="NZ_RFFL01000009.1"/>
</dbReference>
<dbReference type="GeneID" id="84609897"/>
<feature type="domain" description="Bacterial sugar transferase" evidence="3">
    <location>
        <begin position="8"/>
        <end position="183"/>
    </location>
</feature>
<sequence>MIYKVYTKRIVDILFSLTALSMAWPIIAISILAIKLSSEGPVFFTQNRVGLNGKTFRIYKLRTMSVDINRKIRQTSQADSEVFGAGKILRRLKIDELPQIFNVLIGDMSMVGPRPCLEVTKQEMPEWALRRFELRPGMTGLAQVSGNVSLSWQRRWEFDVCYVEKCSFATDVRIILKTLFVVLFGEDRFRSA</sequence>
<dbReference type="Proteomes" id="UP000269134">
    <property type="component" value="Unassembled WGS sequence"/>
</dbReference>
<dbReference type="PANTHER" id="PTHR30576">
    <property type="entry name" value="COLANIC BIOSYNTHESIS UDP-GLUCOSE LIPID CARRIER TRANSFERASE"/>
    <property type="match status" value="1"/>
</dbReference>
<dbReference type="Pfam" id="PF02397">
    <property type="entry name" value="Bac_transf"/>
    <property type="match status" value="1"/>
</dbReference>
<proteinExistence type="inferred from homology"/>
<evidence type="ECO:0000313" key="5">
    <source>
        <dbReference type="Proteomes" id="UP000269134"/>
    </source>
</evidence>
<dbReference type="InterPro" id="IPR003362">
    <property type="entry name" value="Bact_transf"/>
</dbReference>
<protein>
    <submittedName>
        <fullName evidence="4">Sugar transferase</fullName>
    </submittedName>
</protein>
<keyword evidence="4" id="KW-0808">Transferase</keyword>
<evidence type="ECO:0000256" key="2">
    <source>
        <dbReference type="SAM" id="Phobius"/>
    </source>
</evidence>
<keyword evidence="2" id="KW-0472">Membrane</keyword>
<dbReference type="GO" id="GO:0016740">
    <property type="term" value="F:transferase activity"/>
    <property type="evidence" value="ECO:0007669"/>
    <property type="project" value="UniProtKB-KW"/>
</dbReference>
<keyword evidence="5" id="KW-1185">Reference proteome</keyword>
<name>A0ABX9V3K8_9GAMM</name>